<dbReference type="GO" id="GO:0003924">
    <property type="term" value="F:GTPase activity"/>
    <property type="evidence" value="ECO:0007669"/>
    <property type="project" value="InterPro"/>
</dbReference>
<dbReference type="Gene3D" id="3.40.50.300">
    <property type="entry name" value="P-loop containing nucleotide triphosphate hydrolases"/>
    <property type="match status" value="1"/>
</dbReference>
<dbReference type="Gene3D" id="1.20.120.1240">
    <property type="entry name" value="Dynamin, middle domain"/>
    <property type="match status" value="1"/>
</dbReference>
<dbReference type="InterPro" id="IPR001401">
    <property type="entry name" value="Dynamin_GTPase"/>
</dbReference>
<dbReference type="GO" id="GO:0005874">
    <property type="term" value="C:microtubule"/>
    <property type="evidence" value="ECO:0007669"/>
    <property type="project" value="TreeGrafter"/>
</dbReference>
<evidence type="ECO:0000313" key="6">
    <source>
        <dbReference type="EMBL" id="KAG5165915.1"/>
    </source>
</evidence>
<name>A0A8H7XUK0_PSICU</name>
<dbReference type="Pfam" id="PF02212">
    <property type="entry name" value="GED"/>
    <property type="match status" value="1"/>
</dbReference>
<dbReference type="SMART" id="SM00053">
    <property type="entry name" value="DYNc"/>
    <property type="match status" value="1"/>
</dbReference>
<feature type="domain" description="Dynamin-type G" evidence="5">
    <location>
        <begin position="57"/>
        <end position="370"/>
    </location>
</feature>
<sequence length="801" mass="89524">MSRSSSVQSMSMSEESSNDVGDNESSGVGLSASSLNYEMRRKLDIMKKLHNTGVQVDIDLPQIAVIGNQSAGKSSLIEAVSGITLPRASGTCTRCPTECHLTRTDAPWQCIVSLRITTDSNGKPLGQVRNEQFGDIIYDKSQVEDRIRRAQRAILNPQQSLDLQFFLNEREDDINTKLTKQLAFSLNCITLSISGPDVADLSFCDLPGLIASVARGGEDSSIALVEKMVVSYIKKPSCIILLTVACETDFENQGAHRLAKQYDPEGKRTVGVLTKPDRIPQGEESSWIPFIRDEREPLENNWFCVKLLSSFQLNMKLSWAQSRQLEEDFFSKKPGPWSEIEEPYRKYLGTENLVERLSTVLSDLISSRMPEIQDELEKSIASTRELLSRLAPPPSTDPRSEILTLLHMFVQDVSQSVKGVSEGFGLGAPSGLIQSITPEQENFKRAIRATAPEFWPFETRVLNGKLPPADFLHGEEQEDTREGFASSKAVASPKICLDEVNERIKKARTRELPDHMPPIVVRTYIQNIVKQWDAPSDALVKSTYNIVSAHLKQMVRDHFHQFGQGKLEQQIRGIVQAHINACHAKAEQHVKYQRKLEQKWPFTMNTHYYRDYKAKFLAQYKSAREEHAKNAKAPLKITFPQPPSTNTTAFGTTIPRPNVFGDGTSNTISFKPIEPAESSKSTPVAEANHEAQTKTTSSSEADDRNAAALEIMAAVRAYFQVAYKRFIDYVPLTIDAELVDGLAQDLLPTLYSQLGINGPKGDAICKDFAQENRKTATRRVELTKKLERLMAGHNELFAAFV</sequence>
<feature type="region of interest" description="Disordered" evidence="3">
    <location>
        <begin position="636"/>
        <end position="656"/>
    </location>
</feature>
<dbReference type="GO" id="GO:0005886">
    <property type="term" value="C:plasma membrane"/>
    <property type="evidence" value="ECO:0007669"/>
    <property type="project" value="TreeGrafter"/>
</dbReference>
<feature type="compositionally biased region" description="Low complexity" evidence="3">
    <location>
        <begin position="1"/>
        <end position="15"/>
    </location>
</feature>
<dbReference type="AlphaFoldDB" id="A0A8H7XUK0"/>
<dbReference type="CDD" id="cd08771">
    <property type="entry name" value="DLP_1"/>
    <property type="match status" value="1"/>
</dbReference>
<organism evidence="6">
    <name type="scientific">Psilocybe cubensis</name>
    <name type="common">Psychedelic mushroom</name>
    <name type="synonym">Stropharia cubensis</name>
    <dbReference type="NCBI Taxonomy" id="181762"/>
    <lineage>
        <taxon>Eukaryota</taxon>
        <taxon>Fungi</taxon>
        <taxon>Dikarya</taxon>
        <taxon>Basidiomycota</taxon>
        <taxon>Agaricomycotina</taxon>
        <taxon>Agaricomycetes</taxon>
        <taxon>Agaricomycetidae</taxon>
        <taxon>Agaricales</taxon>
        <taxon>Agaricineae</taxon>
        <taxon>Strophariaceae</taxon>
        <taxon>Psilocybe</taxon>
    </lineage>
</organism>
<dbReference type="InterPro" id="IPR000375">
    <property type="entry name" value="Dynamin_stalk"/>
</dbReference>
<dbReference type="InterPro" id="IPR027417">
    <property type="entry name" value="P-loop_NTPase"/>
</dbReference>
<feature type="domain" description="GED" evidence="4">
    <location>
        <begin position="708"/>
        <end position="801"/>
    </location>
</feature>
<proteinExistence type="predicted"/>
<feature type="region of interest" description="Disordered" evidence="3">
    <location>
        <begin position="1"/>
        <end position="29"/>
    </location>
</feature>
<feature type="region of interest" description="Disordered" evidence="3">
    <location>
        <begin position="670"/>
        <end position="703"/>
    </location>
</feature>
<dbReference type="InterPro" id="IPR045063">
    <property type="entry name" value="Dynamin_N"/>
</dbReference>
<evidence type="ECO:0008006" key="7">
    <source>
        <dbReference type="Google" id="ProtNLM"/>
    </source>
</evidence>
<dbReference type="InterPro" id="IPR020850">
    <property type="entry name" value="GED_dom"/>
</dbReference>
<dbReference type="PANTHER" id="PTHR11566">
    <property type="entry name" value="DYNAMIN"/>
    <property type="match status" value="1"/>
</dbReference>
<evidence type="ECO:0000259" key="5">
    <source>
        <dbReference type="PROSITE" id="PS51718"/>
    </source>
</evidence>
<dbReference type="EMBL" id="JAFIQS010000009">
    <property type="protein sequence ID" value="KAG5165915.1"/>
    <property type="molecule type" value="Genomic_DNA"/>
</dbReference>
<gene>
    <name evidence="6" type="ORF">JR316_009501</name>
</gene>
<dbReference type="PROSITE" id="PS51388">
    <property type="entry name" value="GED"/>
    <property type="match status" value="1"/>
</dbReference>
<dbReference type="PANTHER" id="PTHR11566:SF131">
    <property type="entry name" value="GTPASE, PUTATIVE (AFU_ORTHOLOGUE AFUA_6G07630)-RELATED"/>
    <property type="match status" value="1"/>
</dbReference>
<dbReference type="Pfam" id="PF01031">
    <property type="entry name" value="Dynamin_M"/>
    <property type="match status" value="2"/>
</dbReference>
<keyword evidence="2" id="KW-0342">GTP-binding</keyword>
<evidence type="ECO:0000256" key="2">
    <source>
        <dbReference type="ARBA" id="ARBA00023134"/>
    </source>
</evidence>
<reference evidence="6" key="1">
    <citation type="submission" date="2021-02" db="EMBL/GenBank/DDBJ databases">
        <title>Psilocybe cubensis genome.</title>
        <authorList>
            <person name="Mckernan K.J."/>
            <person name="Crawford S."/>
            <person name="Trippe A."/>
            <person name="Kane L.T."/>
            <person name="Mclaughlin S."/>
        </authorList>
    </citation>
    <scope>NUCLEOTIDE SEQUENCE [LARGE SCALE GENOMIC DNA]</scope>
    <source>
        <strain evidence="6">MGC-MH-2018</strain>
    </source>
</reference>
<dbReference type="GO" id="GO:0005737">
    <property type="term" value="C:cytoplasm"/>
    <property type="evidence" value="ECO:0007669"/>
    <property type="project" value="TreeGrafter"/>
</dbReference>
<dbReference type="InterPro" id="IPR030381">
    <property type="entry name" value="G_DYNAMIN_dom"/>
</dbReference>
<dbReference type="SUPFAM" id="SSF52540">
    <property type="entry name" value="P-loop containing nucleoside triphosphate hydrolases"/>
    <property type="match status" value="1"/>
</dbReference>
<dbReference type="OrthoDB" id="5061070at2759"/>
<dbReference type="GO" id="GO:0031623">
    <property type="term" value="P:receptor internalization"/>
    <property type="evidence" value="ECO:0007669"/>
    <property type="project" value="TreeGrafter"/>
</dbReference>
<dbReference type="InterPro" id="IPR003130">
    <property type="entry name" value="GED"/>
</dbReference>
<dbReference type="InterPro" id="IPR022812">
    <property type="entry name" value="Dynamin"/>
</dbReference>
<accession>A0A8H7XUK0</accession>
<evidence type="ECO:0000256" key="1">
    <source>
        <dbReference type="ARBA" id="ARBA00022741"/>
    </source>
</evidence>
<comment type="caution">
    <text evidence="6">The sequence shown here is derived from an EMBL/GenBank/DDBJ whole genome shotgun (WGS) entry which is preliminary data.</text>
</comment>
<evidence type="ECO:0000256" key="3">
    <source>
        <dbReference type="SAM" id="MobiDB-lite"/>
    </source>
</evidence>
<dbReference type="PRINTS" id="PR00195">
    <property type="entry name" value="DYNAMIN"/>
</dbReference>
<dbReference type="GO" id="GO:0008017">
    <property type="term" value="F:microtubule binding"/>
    <property type="evidence" value="ECO:0007669"/>
    <property type="project" value="TreeGrafter"/>
</dbReference>
<feature type="compositionally biased region" description="Polar residues" evidence="3">
    <location>
        <begin position="18"/>
        <end position="29"/>
    </location>
</feature>
<dbReference type="GO" id="GO:0005525">
    <property type="term" value="F:GTP binding"/>
    <property type="evidence" value="ECO:0007669"/>
    <property type="project" value="InterPro"/>
</dbReference>
<dbReference type="PROSITE" id="PS51718">
    <property type="entry name" value="G_DYNAMIN_2"/>
    <property type="match status" value="1"/>
</dbReference>
<dbReference type="Pfam" id="PF00350">
    <property type="entry name" value="Dynamin_N"/>
    <property type="match status" value="1"/>
</dbReference>
<keyword evidence="1" id="KW-0547">Nucleotide-binding</keyword>
<protein>
    <recommendedName>
        <fullName evidence="7">P-loop containing nucleoside triphosphate hydrolase protein</fullName>
    </recommendedName>
</protein>
<evidence type="ECO:0000259" key="4">
    <source>
        <dbReference type="PROSITE" id="PS51388"/>
    </source>
</evidence>